<comment type="caution">
    <text evidence="1">The sequence shown here is derived from an EMBL/GenBank/DDBJ whole genome shotgun (WGS) entry which is preliminary data.</text>
</comment>
<organism evidence="1 2">
    <name type="scientific">Elysia crispata</name>
    <name type="common">lettuce slug</name>
    <dbReference type="NCBI Taxonomy" id="231223"/>
    <lineage>
        <taxon>Eukaryota</taxon>
        <taxon>Metazoa</taxon>
        <taxon>Spiralia</taxon>
        <taxon>Lophotrochozoa</taxon>
        <taxon>Mollusca</taxon>
        <taxon>Gastropoda</taxon>
        <taxon>Heterobranchia</taxon>
        <taxon>Euthyneura</taxon>
        <taxon>Panpulmonata</taxon>
        <taxon>Sacoglossa</taxon>
        <taxon>Placobranchoidea</taxon>
        <taxon>Plakobranchidae</taxon>
        <taxon>Elysia</taxon>
    </lineage>
</organism>
<accession>A0AAE1AD10</accession>
<protein>
    <submittedName>
        <fullName evidence="1">Uncharacterized protein</fullName>
    </submittedName>
</protein>
<dbReference type="Proteomes" id="UP001283361">
    <property type="component" value="Unassembled WGS sequence"/>
</dbReference>
<name>A0AAE1AD10_9GAST</name>
<evidence type="ECO:0000313" key="2">
    <source>
        <dbReference type="Proteomes" id="UP001283361"/>
    </source>
</evidence>
<keyword evidence="2" id="KW-1185">Reference proteome</keyword>
<reference evidence="1" key="1">
    <citation type="journal article" date="2023" name="G3 (Bethesda)">
        <title>A reference genome for the long-term kleptoplast-retaining sea slug Elysia crispata morphotype clarki.</title>
        <authorList>
            <person name="Eastman K.E."/>
            <person name="Pendleton A.L."/>
            <person name="Shaikh M.A."/>
            <person name="Suttiyut T."/>
            <person name="Ogas R."/>
            <person name="Tomko P."/>
            <person name="Gavelis G."/>
            <person name="Widhalm J.R."/>
            <person name="Wisecaver J.H."/>
        </authorList>
    </citation>
    <scope>NUCLEOTIDE SEQUENCE</scope>
    <source>
        <strain evidence="1">ECLA1</strain>
    </source>
</reference>
<dbReference type="EMBL" id="JAWDGP010002101">
    <property type="protein sequence ID" value="KAK3785614.1"/>
    <property type="molecule type" value="Genomic_DNA"/>
</dbReference>
<gene>
    <name evidence="1" type="ORF">RRG08_015499</name>
</gene>
<sequence>MHLSTFPEGIEEELMSYIEGFVVRLYDSSIEMTSVNAARLELFYYKARDFDHLPPTKDALFQHTLRAAYQAGHVWGQALITCPDLPETSQWGWMKKETSWAPLWTIMPPISKCLKDLVTCQCKKMCKPPCKCYMADVKCSTLCFCRGNCSRK</sequence>
<dbReference type="AlphaFoldDB" id="A0AAE1AD10"/>
<evidence type="ECO:0000313" key="1">
    <source>
        <dbReference type="EMBL" id="KAK3785614.1"/>
    </source>
</evidence>
<proteinExistence type="predicted"/>